<accession>A0ABN1EN79</accession>
<name>A0ABN1EN79_9PROT</name>
<dbReference type="InterPro" id="IPR050833">
    <property type="entry name" value="Poly_Biosynth_Transport"/>
</dbReference>
<feature type="transmembrane region" description="Helical" evidence="7">
    <location>
        <begin position="423"/>
        <end position="442"/>
    </location>
</feature>
<comment type="subcellular location">
    <subcellularLocation>
        <location evidence="1">Cell membrane</location>
        <topology evidence="1">Multi-pass membrane protein</topology>
    </subcellularLocation>
</comment>
<feature type="transmembrane region" description="Helical" evidence="7">
    <location>
        <begin position="365"/>
        <end position="382"/>
    </location>
</feature>
<evidence type="ECO:0000256" key="4">
    <source>
        <dbReference type="ARBA" id="ARBA00022692"/>
    </source>
</evidence>
<feature type="transmembrane region" description="Helical" evidence="7">
    <location>
        <begin position="261"/>
        <end position="282"/>
    </location>
</feature>
<keyword evidence="4 7" id="KW-0812">Transmembrane</keyword>
<evidence type="ECO:0000256" key="6">
    <source>
        <dbReference type="ARBA" id="ARBA00023136"/>
    </source>
</evidence>
<proteinExistence type="inferred from homology"/>
<dbReference type="Pfam" id="PF13440">
    <property type="entry name" value="Polysacc_synt_3"/>
    <property type="match status" value="1"/>
</dbReference>
<evidence type="ECO:0000256" key="3">
    <source>
        <dbReference type="ARBA" id="ARBA00022475"/>
    </source>
</evidence>
<feature type="transmembrane region" description="Helical" evidence="7">
    <location>
        <begin position="60"/>
        <end position="86"/>
    </location>
</feature>
<keyword evidence="5 7" id="KW-1133">Transmembrane helix</keyword>
<reference evidence="8 9" key="1">
    <citation type="journal article" date="2019" name="Int. J. Syst. Evol. Microbiol.">
        <title>The Global Catalogue of Microorganisms (GCM) 10K type strain sequencing project: providing services to taxonomists for standard genome sequencing and annotation.</title>
        <authorList>
            <consortium name="The Broad Institute Genomics Platform"/>
            <consortium name="The Broad Institute Genome Sequencing Center for Infectious Disease"/>
            <person name="Wu L."/>
            <person name="Ma J."/>
        </authorList>
    </citation>
    <scope>NUCLEOTIDE SEQUENCE [LARGE SCALE GENOMIC DNA]</scope>
    <source>
        <strain evidence="8 9">JCM 15089</strain>
    </source>
</reference>
<protein>
    <submittedName>
        <fullName evidence="8">Lipopolysaccharide biosynthesis protein</fullName>
    </submittedName>
</protein>
<comment type="caution">
    <text evidence="8">The sequence shown here is derived from an EMBL/GenBank/DDBJ whole genome shotgun (WGS) entry which is preliminary data.</text>
</comment>
<keyword evidence="6 7" id="KW-0472">Membrane</keyword>
<evidence type="ECO:0000313" key="8">
    <source>
        <dbReference type="EMBL" id="GAA0570174.1"/>
    </source>
</evidence>
<keyword evidence="3" id="KW-1003">Cell membrane</keyword>
<feature type="transmembrane region" description="Helical" evidence="7">
    <location>
        <begin position="21"/>
        <end position="40"/>
    </location>
</feature>
<organism evidence="8 9">
    <name type="scientific">Rhizomicrobium electricum</name>
    <dbReference type="NCBI Taxonomy" id="480070"/>
    <lineage>
        <taxon>Bacteria</taxon>
        <taxon>Pseudomonadati</taxon>
        <taxon>Pseudomonadota</taxon>
        <taxon>Alphaproteobacteria</taxon>
        <taxon>Micropepsales</taxon>
        <taxon>Micropepsaceae</taxon>
        <taxon>Rhizomicrobium</taxon>
    </lineage>
</organism>
<dbReference type="EMBL" id="BAAADD010000004">
    <property type="protein sequence ID" value="GAA0570174.1"/>
    <property type="molecule type" value="Genomic_DNA"/>
</dbReference>
<dbReference type="PANTHER" id="PTHR30250">
    <property type="entry name" value="PST FAMILY PREDICTED COLANIC ACID TRANSPORTER"/>
    <property type="match status" value="1"/>
</dbReference>
<feature type="transmembrane region" description="Helical" evidence="7">
    <location>
        <begin position="302"/>
        <end position="323"/>
    </location>
</feature>
<evidence type="ECO:0000256" key="5">
    <source>
        <dbReference type="ARBA" id="ARBA00022989"/>
    </source>
</evidence>
<sequence>MRLIGVVSTIILARLLTPQDFGVVAVAMILVGLFEMLNLTGQSAAIVRHDAPTREHYDSAWTVTLLIGIAIAVAILIAAPFTELYFHEPRAIPVMQCLAFRAVLGGLENIGTVDFSRELRFDRFFIYNVLTKILQFVLTVVLAIMLHSYWALVIGILAGQVSRTILSYVMSPFRPRLSFARTREIWGFSIWTFARSVAMYLQTQVDNIAIGGIAGSAMMGRYTVAKDIAASPTQEIMNPMVAALFPVMSKCRQNPVELRQLYLRMLGWSAIVCLSTGVGVAMVAQDLVAVVLGPKWTDATPLVVWMALNAATAAVLSGTPTLLDVKGMPAMGARIQWSRFAVFTAVVFIVAWTTRSVMAVVETRLIVSALFIPSVIFAVQRATGVPARDYWTAMWRPCAAAAAMALAIFALNAVLPFTGAGRMVLDILVGAATYAGAVLALWHLSGRPEGAEADILTLCRRVHVRLMALRLPQTADEKRA</sequence>
<feature type="transmembrane region" description="Helical" evidence="7">
    <location>
        <begin position="150"/>
        <end position="171"/>
    </location>
</feature>
<dbReference type="CDD" id="cd13127">
    <property type="entry name" value="MATE_tuaB_like"/>
    <property type="match status" value="1"/>
</dbReference>
<gene>
    <name evidence="8" type="ORF">GCM10008942_18710</name>
</gene>
<evidence type="ECO:0000256" key="2">
    <source>
        <dbReference type="ARBA" id="ARBA00007430"/>
    </source>
</evidence>
<feature type="transmembrane region" description="Helical" evidence="7">
    <location>
        <begin position="335"/>
        <end position="353"/>
    </location>
</feature>
<comment type="similarity">
    <text evidence="2">Belongs to the polysaccharide synthase family.</text>
</comment>
<evidence type="ECO:0000256" key="1">
    <source>
        <dbReference type="ARBA" id="ARBA00004651"/>
    </source>
</evidence>
<feature type="transmembrane region" description="Helical" evidence="7">
    <location>
        <begin position="394"/>
        <end position="417"/>
    </location>
</feature>
<feature type="transmembrane region" description="Helical" evidence="7">
    <location>
        <begin position="124"/>
        <end position="144"/>
    </location>
</feature>
<evidence type="ECO:0000256" key="7">
    <source>
        <dbReference type="SAM" id="Phobius"/>
    </source>
</evidence>
<dbReference type="Proteomes" id="UP001499951">
    <property type="component" value="Unassembled WGS sequence"/>
</dbReference>
<keyword evidence="9" id="KW-1185">Reference proteome</keyword>
<dbReference type="PANTHER" id="PTHR30250:SF10">
    <property type="entry name" value="LIPOPOLYSACCHARIDE BIOSYNTHESIS PROTEIN WZXC"/>
    <property type="match status" value="1"/>
</dbReference>
<evidence type="ECO:0000313" key="9">
    <source>
        <dbReference type="Proteomes" id="UP001499951"/>
    </source>
</evidence>